<feature type="signal peptide" evidence="2">
    <location>
        <begin position="1"/>
        <end position="32"/>
    </location>
</feature>
<dbReference type="PROSITE" id="PS50240">
    <property type="entry name" value="TRYPSIN_DOM"/>
    <property type="match status" value="1"/>
</dbReference>
<gene>
    <name evidence="4" type="ORF">ACH429_15205</name>
</gene>
<sequence>MPGNNSCVAWAAGLLAAATAATCLVTTSPAAALSGTDGVSDSGYAFAARLDIGAGKRSCSGALVDSQWVITASSCFADAPDKDFKIAAGAPGLKTTATVGRTDLSHAGQVAEVVELVPRADRDLVMVKLAKPVPNITPLTLGHTAPSVGETLEVVGYGRTKDEWVPDQLHAAAFRVDSVEDTSVSITGINPEGASICKGDTGGPAFRKKNGGFDLVAVNSQSWQGGCFGSSASRKDAINTRVDDINPWIQQVLARPQEQLTASADFNGDGKDDVVMLHNYGRSRDGRNEVGLWLLEGTGDGFKTPRTVWDSGSDSWNWNASKLIAGDFDGDSKADIAVLYDYGQTDDNKRKTGLWLFPGTNT</sequence>
<dbReference type="InterPro" id="IPR009003">
    <property type="entry name" value="Peptidase_S1_PA"/>
</dbReference>
<dbReference type="InterPro" id="IPR028994">
    <property type="entry name" value="Integrin_alpha_N"/>
</dbReference>
<reference evidence="4 5" key="1">
    <citation type="submission" date="2024-10" db="EMBL/GenBank/DDBJ databases">
        <title>The Natural Products Discovery Center: Release of the First 8490 Sequenced Strains for Exploring Actinobacteria Biosynthetic Diversity.</title>
        <authorList>
            <person name="Kalkreuter E."/>
            <person name="Kautsar S.A."/>
            <person name="Yang D."/>
            <person name="Bader C.D."/>
            <person name="Teijaro C.N."/>
            <person name="Fluegel L."/>
            <person name="Davis C.M."/>
            <person name="Simpson J.R."/>
            <person name="Lauterbach L."/>
            <person name="Steele A.D."/>
            <person name="Gui C."/>
            <person name="Meng S."/>
            <person name="Li G."/>
            <person name="Viehrig K."/>
            <person name="Ye F."/>
            <person name="Su P."/>
            <person name="Kiefer A.F."/>
            <person name="Nichols A."/>
            <person name="Cepeda A.J."/>
            <person name="Yan W."/>
            <person name="Fan B."/>
            <person name="Jiang Y."/>
            <person name="Adhikari A."/>
            <person name="Zheng C.-J."/>
            <person name="Schuster L."/>
            <person name="Cowan T.M."/>
            <person name="Smanski M.J."/>
            <person name="Chevrette M.G."/>
            <person name="De Carvalho L.P.S."/>
            <person name="Shen B."/>
        </authorList>
    </citation>
    <scope>NUCLEOTIDE SEQUENCE [LARGE SCALE GENOMIC DNA]</scope>
    <source>
        <strain evidence="4 5">NPDC020327</strain>
    </source>
</reference>
<dbReference type="SUPFAM" id="SSF69318">
    <property type="entry name" value="Integrin alpha N-terminal domain"/>
    <property type="match status" value="1"/>
</dbReference>
<feature type="non-terminal residue" evidence="4">
    <location>
        <position position="362"/>
    </location>
</feature>
<dbReference type="PANTHER" id="PTHR24260:SF136">
    <property type="entry name" value="GH08193P-RELATED"/>
    <property type="match status" value="1"/>
</dbReference>
<dbReference type="EMBL" id="JBIRWE010000005">
    <property type="protein sequence ID" value="MFI1965436.1"/>
    <property type="molecule type" value="Genomic_DNA"/>
</dbReference>
<evidence type="ECO:0000259" key="3">
    <source>
        <dbReference type="PROSITE" id="PS50240"/>
    </source>
</evidence>
<dbReference type="EC" id="3.4.21.-" evidence="4"/>
<dbReference type="Gene3D" id="2.40.128.340">
    <property type="match status" value="1"/>
</dbReference>
<dbReference type="Proteomes" id="UP001611548">
    <property type="component" value="Unassembled WGS sequence"/>
</dbReference>
<evidence type="ECO:0000256" key="2">
    <source>
        <dbReference type="SAM" id="SignalP"/>
    </source>
</evidence>
<comment type="caution">
    <text evidence="4">The sequence shown here is derived from an EMBL/GenBank/DDBJ whole genome shotgun (WGS) entry which is preliminary data.</text>
</comment>
<proteinExistence type="predicted"/>
<accession>A0ABW7UUP0</accession>
<dbReference type="SMART" id="SM00020">
    <property type="entry name" value="Tryp_SPc"/>
    <property type="match status" value="1"/>
</dbReference>
<dbReference type="InterPro" id="IPR043504">
    <property type="entry name" value="Peptidase_S1_PA_chymotrypsin"/>
</dbReference>
<evidence type="ECO:0000313" key="4">
    <source>
        <dbReference type="EMBL" id="MFI1965436.1"/>
    </source>
</evidence>
<dbReference type="GO" id="GO:0016787">
    <property type="term" value="F:hydrolase activity"/>
    <property type="evidence" value="ECO:0007669"/>
    <property type="project" value="UniProtKB-KW"/>
</dbReference>
<dbReference type="InterPro" id="IPR013517">
    <property type="entry name" value="FG-GAP"/>
</dbReference>
<keyword evidence="5" id="KW-1185">Reference proteome</keyword>
<organism evidence="4 5">
    <name type="scientific">Streptomyces pathocidini</name>
    <dbReference type="NCBI Taxonomy" id="1650571"/>
    <lineage>
        <taxon>Bacteria</taxon>
        <taxon>Bacillati</taxon>
        <taxon>Actinomycetota</taxon>
        <taxon>Actinomycetes</taxon>
        <taxon>Kitasatosporales</taxon>
        <taxon>Streptomycetaceae</taxon>
        <taxon>Streptomyces</taxon>
    </lineage>
</organism>
<dbReference type="Gene3D" id="2.40.10.10">
    <property type="entry name" value="Trypsin-like serine proteases"/>
    <property type="match status" value="1"/>
</dbReference>
<dbReference type="InterPro" id="IPR051333">
    <property type="entry name" value="CLIP_Serine_Protease"/>
</dbReference>
<dbReference type="PRINTS" id="PR00722">
    <property type="entry name" value="CHYMOTRYPSIN"/>
</dbReference>
<name>A0ABW7UUP0_9ACTN</name>
<dbReference type="SUPFAM" id="SSF50494">
    <property type="entry name" value="Trypsin-like serine proteases"/>
    <property type="match status" value="1"/>
</dbReference>
<dbReference type="RefSeq" id="WP_398718391.1">
    <property type="nucleotide sequence ID" value="NZ_JBIRWE010000005.1"/>
</dbReference>
<dbReference type="PANTHER" id="PTHR24260">
    <property type="match status" value="1"/>
</dbReference>
<evidence type="ECO:0000256" key="1">
    <source>
        <dbReference type="ARBA" id="ARBA00022729"/>
    </source>
</evidence>
<evidence type="ECO:0000313" key="5">
    <source>
        <dbReference type="Proteomes" id="UP001611548"/>
    </source>
</evidence>
<keyword evidence="4" id="KW-0378">Hydrolase</keyword>
<dbReference type="InterPro" id="IPR001314">
    <property type="entry name" value="Peptidase_S1A"/>
</dbReference>
<feature type="chain" id="PRO_5047385169" evidence="2">
    <location>
        <begin position="33"/>
        <end position="362"/>
    </location>
</feature>
<protein>
    <submittedName>
        <fullName evidence="4">Trypsin-like serine protease</fullName>
        <ecNumber evidence="4">3.4.21.-</ecNumber>
    </submittedName>
</protein>
<feature type="domain" description="Peptidase S1" evidence="3">
    <location>
        <begin position="32"/>
        <end position="254"/>
    </location>
</feature>
<keyword evidence="1 2" id="KW-0732">Signal</keyword>
<dbReference type="Pfam" id="PF00089">
    <property type="entry name" value="Trypsin"/>
    <property type="match status" value="1"/>
</dbReference>
<dbReference type="InterPro" id="IPR001254">
    <property type="entry name" value="Trypsin_dom"/>
</dbReference>
<dbReference type="Pfam" id="PF13517">
    <property type="entry name" value="FG-GAP_3"/>
    <property type="match status" value="1"/>
</dbReference>